<organism evidence="1 2">
    <name type="scientific">Rubrivirga marina</name>
    <dbReference type="NCBI Taxonomy" id="1196024"/>
    <lineage>
        <taxon>Bacteria</taxon>
        <taxon>Pseudomonadati</taxon>
        <taxon>Rhodothermota</taxon>
        <taxon>Rhodothermia</taxon>
        <taxon>Rhodothermales</taxon>
        <taxon>Rubricoccaceae</taxon>
        <taxon>Rubrivirga</taxon>
    </lineage>
</organism>
<evidence type="ECO:0000313" key="2">
    <source>
        <dbReference type="Proteomes" id="UP000216339"/>
    </source>
</evidence>
<dbReference type="RefSeq" id="WP_095508740.1">
    <property type="nucleotide sequence ID" value="NZ_MQWD01000001.1"/>
</dbReference>
<dbReference type="Proteomes" id="UP000216339">
    <property type="component" value="Unassembled WGS sequence"/>
</dbReference>
<dbReference type="EMBL" id="MQWD01000001">
    <property type="protein sequence ID" value="PAP75109.1"/>
    <property type="molecule type" value="Genomic_DNA"/>
</dbReference>
<comment type="caution">
    <text evidence="1">The sequence shown here is derived from an EMBL/GenBank/DDBJ whole genome shotgun (WGS) entry which is preliminary data.</text>
</comment>
<gene>
    <name evidence="1" type="ORF">BSZ37_00930</name>
</gene>
<protein>
    <submittedName>
        <fullName evidence="1">Uncharacterized protein</fullName>
    </submittedName>
</protein>
<keyword evidence="2" id="KW-1185">Reference proteome</keyword>
<evidence type="ECO:0000313" key="1">
    <source>
        <dbReference type="EMBL" id="PAP75109.1"/>
    </source>
</evidence>
<proteinExistence type="predicted"/>
<dbReference type="OrthoDB" id="9881427at2"/>
<sequence length="73" mass="7990">MSPSENEAYQLFILAEAGVERIRLRASQAPDSAPECHETDGFVMTVDEAMALRPIPHEVGPGWRCGCTYRPAG</sequence>
<accession>A0A271IX41</accession>
<reference evidence="1 2" key="1">
    <citation type="submission" date="2016-11" db="EMBL/GenBank/DDBJ databases">
        <title>Study of marine rhodopsin-containing bacteria.</title>
        <authorList>
            <person name="Yoshizawa S."/>
            <person name="Kumagai Y."/>
            <person name="Kogure K."/>
        </authorList>
    </citation>
    <scope>NUCLEOTIDE SEQUENCE [LARGE SCALE GENOMIC DNA]</scope>
    <source>
        <strain evidence="1 2">SAORIC-28</strain>
    </source>
</reference>
<name>A0A271IX41_9BACT</name>
<dbReference type="AlphaFoldDB" id="A0A271IX41"/>